<dbReference type="AlphaFoldDB" id="A0A2X3CAY8"/>
<organism evidence="1 2">
    <name type="scientific">Klebsiella pneumoniae</name>
    <dbReference type="NCBI Taxonomy" id="573"/>
    <lineage>
        <taxon>Bacteria</taxon>
        <taxon>Pseudomonadati</taxon>
        <taxon>Pseudomonadota</taxon>
        <taxon>Gammaproteobacteria</taxon>
        <taxon>Enterobacterales</taxon>
        <taxon>Enterobacteriaceae</taxon>
        <taxon>Klebsiella/Raoultella group</taxon>
        <taxon>Klebsiella</taxon>
        <taxon>Klebsiella pneumoniae complex</taxon>
    </lineage>
</organism>
<sequence length="219" mass="24099">MLYQTSGSWTRDSTNMSIGEAQLDICAADANVMMASPAYAVTDKGGHLDANGYRWLGMQFGKVLHRAIDRRQNWRPLQPLSVTLSGTFLRADFLVWSPPLQFRSCYVGSSPTTYAAKGFRVTDDAGDVPVTRVEIVADTVVDITLGRETTGDVYLWYASQTGSNGNGNLFDSDTTVAVANYEFHEGTGQYPESNIPELVNRPYPLNNPCVAFRRQAIAI</sequence>
<protein>
    <submittedName>
        <fullName evidence="1">Uncharacterized protein</fullName>
    </submittedName>
</protein>
<evidence type="ECO:0000313" key="2">
    <source>
        <dbReference type="Proteomes" id="UP000251088"/>
    </source>
</evidence>
<dbReference type="Proteomes" id="UP000251088">
    <property type="component" value="Unassembled WGS sequence"/>
</dbReference>
<accession>A0A2X3CAY8</accession>
<gene>
    <name evidence="1" type="ORF">NCTC9128_00973</name>
</gene>
<proteinExistence type="predicted"/>
<dbReference type="EMBL" id="UAWN01000004">
    <property type="protein sequence ID" value="SQC09016.1"/>
    <property type="molecule type" value="Genomic_DNA"/>
</dbReference>
<name>A0A2X3CAY8_KLEPN</name>
<reference evidence="1 2" key="1">
    <citation type="submission" date="2018-06" db="EMBL/GenBank/DDBJ databases">
        <authorList>
            <consortium name="Pathogen Informatics"/>
            <person name="Doyle S."/>
        </authorList>
    </citation>
    <scope>NUCLEOTIDE SEQUENCE [LARGE SCALE GENOMIC DNA]</scope>
    <source>
        <strain evidence="1 2">NCTC9128</strain>
    </source>
</reference>
<evidence type="ECO:0000313" key="1">
    <source>
        <dbReference type="EMBL" id="SQC09016.1"/>
    </source>
</evidence>